<comment type="similarity">
    <text evidence="1 2">Belongs to the anti-sigma-factor antagonist family.</text>
</comment>
<dbReference type="RefSeq" id="WP_184719814.1">
    <property type="nucleotide sequence ID" value="NZ_JACHJP010000007.1"/>
</dbReference>
<accession>A0A7W7QRL5</accession>
<dbReference type="PROSITE" id="PS50801">
    <property type="entry name" value="STAS"/>
    <property type="match status" value="1"/>
</dbReference>
<dbReference type="InterPro" id="IPR036513">
    <property type="entry name" value="STAS_dom_sf"/>
</dbReference>
<sequence>MSRQLVVHVTHHEETDCAVLTVEGDIDRTSSPLLREAIRGLIEESRPRIVLDAGGITFCDSNGLRTLLGGMTMTFDAGGWMRLAGVRGPFERLLRMTDLYSFFAIDSDVVGSLRRASGGSVPGRE</sequence>
<dbReference type="CDD" id="cd07043">
    <property type="entry name" value="STAS_anti-anti-sigma_factors"/>
    <property type="match status" value="1"/>
</dbReference>
<proteinExistence type="inferred from homology"/>
<comment type="caution">
    <text evidence="4">The sequence shown here is derived from an EMBL/GenBank/DDBJ whole genome shotgun (WGS) entry which is preliminary data.</text>
</comment>
<dbReference type="PANTHER" id="PTHR33495">
    <property type="entry name" value="ANTI-SIGMA FACTOR ANTAGONIST TM_1081-RELATED-RELATED"/>
    <property type="match status" value="1"/>
</dbReference>
<dbReference type="Proteomes" id="UP000552644">
    <property type="component" value="Unassembled WGS sequence"/>
</dbReference>
<evidence type="ECO:0000256" key="2">
    <source>
        <dbReference type="RuleBase" id="RU003749"/>
    </source>
</evidence>
<dbReference type="Gene3D" id="3.30.750.24">
    <property type="entry name" value="STAS domain"/>
    <property type="match status" value="1"/>
</dbReference>
<evidence type="ECO:0000259" key="3">
    <source>
        <dbReference type="PROSITE" id="PS50801"/>
    </source>
</evidence>
<organism evidence="4 5">
    <name type="scientific">Streptosporangium saharense</name>
    <dbReference type="NCBI Taxonomy" id="1706840"/>
    <lineage>
        <taxon>Bacteria</taxon>
        <taxon>Bacillati</taxon>
        <taxon>Actinomycetota</taxon>
        <taxon>Actinomycetes</taxon>
        <taxon>Streptosporangiales</taxon>
        <taxon>Streptosporangiaceae</taxon>
        <taxon>Streptosporangium</taxon>
    </lineage>
</organism>
<keyword evidence="5" id="KW-1185">Reference proteome</keyword>
<dbReference type="InterPro" id="IPR003658">
    <property type="entry name" value="Anti-sigma_ant"/>
</dbReference>
<reference evidence="4 5" key="1">
    <citation type="submission" date="2020-08" db="EMBL/GenBank/DDBJ databases">
        <title>Genomic Encyclopedia of Type Strains, Phase III (KMG-III): the genomes of soil and plant-associated and newly described type strains.</title>
        <authorList>
            <person name="Whitman W."/>
        </authorList>
    </citation>
    <scope>NUCLEOTIDE SEQUENCE [LARGE SCALE GENOMIC DNA]</scope>
    <source>
        <strain evidence="4 5">CECT 8840</strain>
    </source>
</reference>
<dbReference type="PANTHER" id="PTHR33495:SF2">
    <property type="entry name" value="ANTI-SIGMA FACTOR ANTAGONIST TM_1081-RELATED"/>
    <property type="match status" value="1"/>
</dbReference>
<evidence type="ECO:0000313" key="5">
    <source>
        <dbReference type="Proteomes" id="UP000552644"/>
    </source>
</evidence>
<feature type="domain" description="STAS" evidence="3">
    <location>
        <begin position="7"/>
        <end position="120"/>
    </location>
</feature>
<protein>
    <recommendedName>
        <fullName evidence="2">Anti-sigma factor antagonist</fullName>
    </recommendedName>
</protein>
<dbReference type="EMBL" id="JACHJP010000007">
    <property type="protein sequence ID" value="MBB4918482.1"/>
    <property type="molecule type" value="Genomic_DNA"/>
</dbReference>
<dbReference type="InterPro" id="IPR002645">
    <property type="entry name" value="STAS_dom"/>
</dbReference>
<dbReference type="GO" id="GO:0043856">
    <property type="term" value="F:anti-sigma factor antagonist activity"/>
    <property type="evidence" value="ECO:0007669"/>
    <property type="project" value="InterPro"/>
</dbReference>
<name>A0A7W7QRL5_9ACTN</name>
<dbReference type="AlphaFoldDB" id="A0A7W7QRL5"/>
<gene>
    <name evidence="4" type="ORF">FHS44_005612</name>
</gene>
<dbReference type="SUPFAM" id="SSF52091">
    <property type="entry name" value="SpoIIaa-like"/>
    <property type="match status" value="1"/>
</dbReference>
<dbReference type="NCBIfam" id="TIGR00377">
    <property type="entry name" value="ant_ant_sig"/>
    <property type="match status" value="1"/>
</dbReference>
<evidence type="ECO:0000256" key="1">
    <source>
        <dbReference type="ARBA" id="ARBA00009013"/>
    </source>
</evidence>
<dbReference type="Pfam" id="PF01740">
    <property type="entry name" value="STAS"/>
    <property type="match status" value="1"/>
</dbReference>
<evidence type="ECO:0000313" key="4">
    <source>
        <dbReference type="EMBL" id="MBB4918482.1"/>
    </source>
</evidence>